<keyword evidence="18" id="KW-1185">Reference proteome</keyword>
<dbReference type="CDD" id="cd00082">
    <property type="entry name" value="HisKA"/>
    <property type="match status" value="1"/>
</dbReference>
<feature type="transmembrane region" description="Helical" evidence="15">
    <location>
        <begin position="384"/>
        <end position="417"/>
    </location>
</feature>
<feature type="compositionally biased region" description="Basic and acidic residues" evidence="14">
    <location>
        <begin position="7"/>
        <end position="22"/>
    </location>
</feature>
<evidence type="ECO:0000256" key="15">
    <source>
        <dbReference type="SAM" id="Phobius"/>
    </source>
</evidence>
<evidence type="ECO:0000256" key="7">
    <source>
        <dbReference type="ARBA" id="ARBA00022692"/>
    </source>
</evidence>
<proteinExistence type="predicted"/>
<evidence type="ECO:0000256" key="6">
    <source>
        <dbReference type="ARBA" id="ARBA00022679"/>
    </source>
</evidence>
<evidence type="ECO:0000313" key="18">
    <source>
        <dbReference type="Proteomes" id="UP001519308"/>
    </source>
</evidence>
<evidence type="ECO:0000256" key="4">
    <source>
        <dbReference type="ARBA" id="ARBA00022475"/>
    </source>
</evidence>
<accession>A0ABS4K0Q3</accession>
<dbReference type="EMBL" id="JAGGLL010000007">
    <property type="protein sequence ID" value="MBP2021368.1"/>
    <property type="molecule type" value="Genomic_DNA"/>
</dbReference>
<keyword evidence="13 15" id="KW-0472">Membrane</keyword>
<evidence type="ECO:0000256" key="14">
    <source>
        <dbReference type="SAM" id="MobiDB-lite"/>
    </source>
</evidence>
<evidence type="ECO:0000259" key="16">
    <source>
        <dbReference type="PROSITE" id="PS50109"/>
    </source>
</evidence>
<evidence type="ECO:0000256" key="3">
    <source>
        <dbReference type="ARBA" id="ARBA00012438"/>
    </source>
</evidence>
<dbReference type="InterPro" id="IPR005467">
    <property type="entry name" value="His_kinase_dom"/>
</dbReference>
<evidence type="ECO:0000256" key="10">
    <source>
        <dbReference type="ARBA" id="ARBA00022840"/>
    </source>
</evidence>
<keyword evidence="8" id="KW-0547">Nucleotide-binding</keyword>
<keyword evidence="4" id="KW-1003">Cell membrane</keyword>
<keyword evidence="9 17" id="KW-0418">Kinase</keyword>
<evidence type="ECO:0000256" key="1">
    <source>
        <dbReference type="ARBA" id="ARBA00000085"/>
    </source>
</evidence>
<dbReference type="SUPFAM" id="SSF55874">
    <property type="entry name" value="ATPase domain of HSP90 chaperone/DNA topoisomerase II/histidine kinase"/>
    <property type="match status" value="1"/>
</dbReference>
<dbReference type="InterPro" id="IPR036097">
    <property type="entry name" value="HisK_dim/P_sf"/>
</dbReference>
<dbReference type="RefSeq" id="WP_245353052.1">
    <property type="nucleotide sequence ID" value="NZ_JAGGLL010000007.1"/>
</dbReference>
<evidence type="ECO:0000256" key="2">
    <source>
        <dbReference type="ARBA" id="ARBA00004651"/>
    </source>
</evidence>
<dbReference type="EC" id="2.7.13.3" evidence="3"/>
<comment type="subcellular location">
    <subcellularLocation>
        <location evidence="2">Cell membrane</location>
        <topology evidence="2">Multi-pass membrane protein</topology>
    </subcellularLocation>
</comment>
<comment type="catalytic activity">
    <reaction evidence="1">
        <text>ATP + protein L-histidine = ADP + protein N-phospho-L-histidine.</text>
        <dbReference type="EC" id="2.7.13.3"/>
    </reaction>
</comment>
<dbReference type="InterPro" id="IPR036890">
    <property type="entry name" value="HATPase_C_sf"/>
</dbReference>
<dbReference type="InterPro" id="IPR050398">
    <property type="entry name" value="HssS/ArlS-like"/>
</dbReference>
<name>A0ABS4K0Q3_9CLOT</name>
<evidence type="ECO:0000256" key="13">
    <source>
        <dbReference type="ARBA" id="ARBA00023136"/>
    </source>
</evidence>
<evidence type="ECO:0000256" key="9">
    <source>
        <dbReference type="ARBA" id="ARBA00022777"/>
    </source>
</evidence>
<keyword evidence="5" id="KW-0597">Phosphoprotein</keyword>
<dbReference type="Pfam" id="PF02518">
    <property type="entry name" value="HATPase_c"/>
    <property type="match status" value="1"/>
</dbReference>
<evidence type="ECO:0000256" key="8">
    <source>
        <dbReference type="ARBA" id="ARBA00022741"/>
    </source>
</evidence>
<comment type="caution">
    <text evidence="17">The sequence shown here is derived from an EMBL/GenBank/DDBJ whole genome shotgun (WGS) entry which is preliminary data.</text>
</comment>
<feature type="transmembrane region" description="Helical" evidence="15">
    <location>
        <begin position="229"/>
        <end position="253"/>
    </location>
</feature>
<keyword evidence="12" id="KW-0902">Two-component regulatory system</keyword>
<reference evidence="17 18" key="1">
    <citation type="submission" date="2021-03" db="EMBL/GenBank/DDBJ databases">
        <title>Genomic Encyclopedia of Type Strains, Phase IV (KMG-IV): sequencing the most valuable type-strain genomes for metagenomic binning, comparative biology and taxonomic classification.</title>
        <authorList>
            <person name="Goeker M."/>
        </authorList>
    </citation>
    <scope>NUCLEOTIDE SEQUENCE [LARGE SCALE GENOMIC DNA]</scope>
    <source>
        <strain evidence="17 18">DSM 28650</strain>
    </source>
</reference>
<dbReference type="SMART" id="SM00387">
    <property type="entry name" value="HATPase_c"/>
    <property type="match status" value="1"/>
</dbReference>
<feature type="region of interest" description="Disordered" evidence="14">
    <location>
        <begin position="1"/>
        <end position="22"/>
    </location>
</feature>
<dbReference type="InterPro" id="IPR003661">
    <property type="entry name" value="HisK_dim/P_dom"/>
</dbReference>
<feature type="transmembrane region" description="Helical" evidence="15">
    <location>
        <begin position="51"/>
        <end position="69"/>
    </location>
</feature>
<dbReference type="PROSITE" id="PS50109">
    <property type="entry name" value="HIS_KIN"/>
    <property type="match status" value="1"/>
</dbReference>
<keyword evidence="7 15" id="KW-0812">Transmembrane</keyword>
<evidence type="ECO:0000256" key="12">
    <source>
        <dbReference type="ARBA" id="ARBA00023012"/>
    </source>
</evidence>
<dbReference type="Proteomes" id="UP001519308">
    <property type="component" value="Unassembled WGS sequence"/>
</dbReference>
<dbReference type="SMART" id="SM00388">
    <property type="entry name" value="HisKA"/>
    <property type="match status" value="1"/>
</dbReference>
<feature type="transmembrane region" description="Helical" evidence="15">
    <location>
        <begin position="273"/>
        <end position="291"/>
    </location>
</feature>
<protein>
    <recommendedName>
        <fullName evidence="3">histidine kinase</fullName>
        <ecNumber evidence="3">2.7.13.3</ecNumber>
    </recommendedName>
</protein>
<keyword evidence="11 15" id="KW-1133">Transmembrane helix</keyword>
<dbReference type="Gene3D" id="3.30.565.10">
    <property type="entry name" value="Histidine kinase-like ATPase, C-terminal domain"/>
    <property type="match status" value="1"/>
</dbReference>
<evidence type="ECO:0000256" key="11">
    <source>
        <dbReference type="ARBA" id="ARBA00022989"/>
    </source>
</evidence>
<evidence type="ECO:0000256" key="5">
    <source>
        <dbReference type="ARBA" id="ARBA00022553"/>
    </source>
</evidence>
<evidence type="ECO:0000313" key="17">
    <source>
        <dbReference type="EMBL" id="MBP2021368.1"/>
    </source>
</evidence>
<dbReference type="PANTHER" id="PTHR45528:SF1">
    <property type="entry name" value="SENSOR HISTIDINE KINASE CPXA"/>
    <property type="match status" value="1"/>
</dbReference>
<dbReference type="SUPFAM" id="SSF47384">
    <property type="entry name" value="Homodimeric domain of signal transducing histidine kinase"/>
    <property type="match status" value="1"/>
</dbReference>
<dbReference type="InterPro" id="IPR003594">
    <property type="entry name" value="HATPase_dom"/>
</dbReference>
<dbReference type="GO" id="GO:0016301">
    <property type="term" value="F:kinase activity"/>
    <property type="evidence" value="ECO:0007669"/>
    <property type="project" value="UniProtKB-KW"/>
</dbReference>
<dbReference type="PANTHER" id="PTHR45528">
    <property type="entry name" value="SENSOR HISTIDINE KINASE CPXA"/>
    <property type="match status" value="1"/>
</dbReference>
<dbReference type="Gene3D" id="1.10.287.130">
    <property type="match status" value="1"/>
</dbReference>
<organism evidence="17 18">
    <name type="scientific">Clostridium punense</name>
    <dbReference type="NCBI Taxonomy" id="1054297"/>
    <lineage>
        <taxon>Bacteria</taxon>
        <taxon>Bacillati</taxon>
        <taxon>Bacillota</taxon>
        <taxon>Clostridia</taxon>
        <taxon>Eubacteriales</taxon>
        <taxon>Clostridiaceae</taxon>
        <taxon>Clostridium</taxon>
    </lineage>
</organism>
<gene>
    <name evidence="17" type="ORF">J2Z44_001164</name>
</gene>
<sequence length="701" mass="80334">MDTNLKNNKESQDTEVFQKDTTEDKENKRVFQTIEKAYDEKKGKVRFFKTNFGTLVFVLLLTIISVLSYEPIKNTFLMHGDNTKAYLESHNFASFLGEFTNYMERPEAAMWHDQRFDAVQSIKYSIKSKDNPEVKTNISNFSEENLAKLKADSIFYIYLKTDNTGSPSVETSSNVEFNKSMFLNNLGLINNKGNNIANLEAIYIIPNNFASYNDHFTYNMKQFSLEPSLLLIICIGAVSSIILMIVALAIPYYYQKQVNLCNFYNKMYMEFKALLWFAFGGLFVVSVSAMGQYYDVNGALDLVNIIYSGNAYFYLIGLPITFLVYLLIYLTIVYIKYIYHEGFIKGFIKNSIFGSIALYILKKFRNLFKRIFSLNINEKEDGKLILILIINLFVLWIIAATSFFGVILAIIYTVFLFRYLQNSINRIKALNEGSKELAQGNFDVVVEENIGLLNPIASNLNNIKNGFKLAIDKKITSEKMKTELISNVSHDLKTPLTSIITYVDLLRGEDITEETRKEYIDILDRKSKRLKILIEDLFEASKATSGNLDLQLDKLDVVALFRQTLGELEEKINNSSLQMKITAPDHKVLCNLDGRRTYRIFENIMTNILKYSMDNSRVYISVKENEKDVSFTFKNISAYEMNFTPEEITERFTRGDKARNTEGSGLGLSIAKSLTLLQGGNLEIHVDGDLFKLNITFPKAK</sequence>
<feature type="domain" description="Histidine kinase" evidence="16">
    <location>
        <begin position="487"/>
        <end position="701"/>
    </location>
</feature>
<keyword evidence="10" id="KW-0067">ATP-binding</keyword>
<feature type="transmembrane region" description="Helical" evidence="15">
    <location>
        <begin position="311"/>
        <end position="335"/>
    </location>
</feature>
<keyword evidence="6" id="KW-0808">Transferase</keyword>
<dbReference type="Pfam" id="PF00512">
    <property type="entry name" value="HisKA"/>
    <property type="match status" value="1"/>
</dbReference>